<geneLocation type="mitochondrion" evidence="2"/>
<dbReference type="EMBL" id="KY217797">
    <property type="protein sequence ID" value="ARI44256.1"/>
    <property type="molecule type" value="Genomic_DNA"/>
</dbReference>
<feature type="transmembrane region" description="Helical" evidence="1">
    <location>
        <begin position="42"/>
        <end position="68"/>
    </location>
</feature>
<feature type="transmembrane region" description="Helical" evidence="1">
    <location>
        <begin position="80"/>
        <end position="98"/>
    </location>
</feature>
<keyword evidence="1" id="KW-1133">Transmembrane helix</keyword>
<keyword evidence="2" id="KW-0496">Mitochondrion</keyword>
<protein>
    <submittedName>
        <fullName evidence="2">Uncharacterized protein</fullName>
    </submittedName>
</protein>
<sequence length="99" mass="11811">MKHNKAIKFNIKVVYEYCIKMDESLLILISKKDRIQAKVKDILCLSFLSLFFICGIIIFFIITIIVKLNKIIENVKVEAIKYNLLFFVIFVVFFLQFFY</sequence>
<dbReference type="AlphaFoldDB" id="A0A343C5H8"/>
<name>A0A343C5H8_LENED</name>
<accession>A0A343C5H8</accession>
<gene>
    <name evidence="2" type="primary">orf99</name>
</gene>
<reference evidence="2" key="1">
    <citation type="journal article" date="2017" name="Mitochondrial DNA Part B Resour">
        <title>The complete mitochondrial genome of the widely cultivated edible fungus Lentinula edodes.</title>
        <authorList>
            <person name="Yang R."/>
            <person name="Li Y."/>
            <person name="Song X."/>
            <person name="Tang L."/>
            <person name="Li C."/>
            <person name="Tan Q."/>
            <person name="Bao D."/>
        </authorList>
    </citation>
    <scope>NUCLEOTIDE SEQUENCE</scope>
</reference>
<organism evidence="2">
    <name type="scientific">Lentinula edodes</name>
    <name type="common">Shiitake mushroom</name>
    <name type="synonym">Lentinus edodes</name>
    <dbReference type="NCBI Taxonomy" id="5353"/>
    <lineage>
        <taxon>Eukaryota</taxon>
        <taxon>Fungi</taxon>
        <taxon>Dikarya</taxon>
        <taxon>Basidiomycota</taxon>
        <taxon>Agaricomycotina</taxon>
        <taxon>Agaricomycetes</taxon>
        <taxon>Agaricomycetidae</taxon>
        <taxon>Agaricales</taxon>
        <taxon>Marasmiineae</taxon>
        <taxon>Omphalotaceae</taxon>
        <taxon>Lentinula</taxon>
    </lineage>
</organism>
<keyword evidence="1" id="KW-0472">Membrane</keyword>
<evidence type="ECO:0000313" key="2">
    <source>
        <dbReference type="EMBL" id="ARI44256.1"/>
    </source>
</evidence>
<evidence type="ECO:0000256" key="1">
    <source>
        <dbReference type="SAM" id="Phobius"/>
    </source>
</evidence>
<keyword evidence="1" id="KW-0812">Transmembrane</keyword>
<proteinExistence type="predicted"/>